<accession>A0A2U3E7X4</accession>
<evidence type="ECO:0000313" key="3">
    <source>
        <dbReference type="EMBL" id="PWI70620.1"/>
    </source>
</evidence>
<reference evidence="2" key="3">
    <citation type="submission" date="2023-11" db="EMBL/GenBank/DDBJ databases">
        <authorList>
            <person name="Beijen E."/>
            <person name="Ohm R.A."/>
        </authorList>
    </citation>
    <scope>NUCLEOTIDE SEQUENCE</scope>
    <source>
        <strain evidence="2">CBS 150709</strain>
    </source>
</reference>
<dbReference type="Proteomes" id="UP000245956">
    <property type="component" value="Unassembled WGS sequence"/>
</dbReference>
<evidence type="ECO:0000313" key="5">
    <source>
        <dbReference type="Proteomes" id="UP001287286"/>
    </source>
</evidence>
<gene>
    <name evidence="3" type="ORF">PCL_13019</name>
    <name evidence="2" type="ORF">Purlil1_6045</name>
</gene>
<name>A0A2U3E7X4_PURLI</name>
<feature type="region of interest" description="Disordered" evidence="1">
    <location>
        <begin position="1"/>
        <end position="29"/>
    </location>
</feature>
<comment type="caution">
    <text evidence="3">The sequence shown here is derived from an EMBL/GenBank/DDBJ whole genome shotgun (WGS) entry which is preliminary data.</text>
</comment>
<protein>
    <submittedName>
        <fullName evidence="3">Uncharacterized protein</fullName>
    </submittedName>
</protein>
<dbReference type="Proteomes" id="UP001287286">
    <property type="component" value="Unassembled WGS sequence"/>
</dbReference>
<dbReference type="EMBL" id="LCWV01000009">
    <property type="protein sequence ID" value="PWI70620.1"/>
    <property type="molecule type" value="Genomic_DNA"/>
</dbReference>
<proteinExistence type="predicted"/>
<sequence length="239" mass="25911">MTAAGTTKGPFQSPDQVRSDQIRTGQGAEKATRLAGCVSLDTIPNKAMRSGDALQRPGCFSVFRWSPTSPNPQQLTAIDGARLVTTPQDWGVPRAACTAPAFACTWRATAQRRSQLPPPPQLSVNNRDVGGLKPARRATVTNDRDDNDDSTEKDAEAAPSTHWCHTRLPLYSAPHVGFEVTNDPIEFIMALSSLLPPWDPAAMDVDMAVDVDGVVVVVAVVWMAAAGIEDRRRGLLWRR</sequence>
<keyword evidence="5" id="KW-1185">Reference proteome</keyword>
<feature type="region of interest" description="Disordered" evidence="1">
    <location>
        <begin position="111"/>
        <end position="160"/>
    </location>
</feature>
<organism evidence="3 4">
    <name type="scientific">Purpureocillium lilacinum</name>
    <name type="common">Paecilomyces lilacinus</name>
    <dbReference type="NCBI Taxonomy" id="33203"/>
    <lineage>
        <taxon>Eukaryota</taxon>
        <taxon>Fungi</taxon>
        <taxon>Dikarya</taxon>
        <taxon>Ascomycota</taxon>
        <taxon>Pezizomycotina</taxon>
        <taxon>Sordariomycetes</taxon>
        <taxon>Hypocreomycetidae</taxon>
        <taxon>Hypocreales</taxon>
        <taxon>Ophiocordycipitaceae</taxon>
        <taxon>Purpureocillium</taxon>
    </lineage>
</organism>
<reference evidence="3 4" key="2">
    <citation type="journal article" date="2016" name="Front. Microbiol.">
        <title>Genome and transcriptome sequences reveal the specific parasitism of the nematophagous Purpureocillium lilacinum 36-1.</title>
        <authorList>
            <person name="Xie J."/>
            <person name="Li S."/>
            <person name="Mo C."/>
            <person name="Xiao X."/>
            <person name="Peng D."/>
            <person name="Wang G."/>
            <person name="Xiao Y."/>
        </authorList>
    </citation>
    <scope>NUCLEOTIDE SEQUENCE [LARGE SCALE GENOMIC DNA]</scope>
    <source>
        <strain evidence="3 4">36-1</strain>
    </source>
</reference>
<reference evidence="2 5" key="4">
    <citation type="journal article" date="2024" name="Microbiol. Resour. Announc.">
        <title>Genome annotations for the ascomycete fungi Trichoderma harzianum, Trichoderma aggressivum, and Purpureocillium lilacinum.</title>
        <authorList>
            <person name="Beijen E.P.W."/>
            <person name="Ohm R.A."/>
        </authorList>
    </citation>
    <scope>NUCLEOTIDE SEQUENCE [LARGE SCALE GENOMIC DNA]</scope>
    <source>
        <strain evidence="2 5">CBS 150709</strain>
    </source>
</reference>
<dbReference type="AlphaFoldDB" id="A0A2U3E7X4"/>
<evidence type="ECO:0000313" key="2">
    <source>
        <dbReference type="EMBL" id="KAK4089476.1"/>
    </source>
</evidence>
<evidence type="ECO:0000313" key="4">
    <source>
        <dbReference type="Proteomes" id="UP000245956"/>
    </source>
</evidence>
<reference evidence="3" key="1">
    <citation type="submission" date="2015-05" db="EMBL/GenBank/DDBJ databases">
        <authorList>
            <person name="Wang D.B."/>
            <person name="Wang M."/>
        </authorList>
    </citation>
    <scope>NUCLEOTIDE SEQUENCE</scope>
    <source>
        <strain evidence="3">36-1</strain>
    </source>
</reference>
<dbReference type="EMBL" id="JAWRVI010000019">
    <property type="protein sequence ID" value="KAK4089476.1"/>
    <property type="molecule type" value="Genomic_DNA"/>
</dbReference>
<evidence type="ECO:0000256" key="1">
    <source>
        <dbReference type="SAM" id="MobiDB-lite"/>
    </source>
</evidence>